<evidence type="ECO:0000256" key="1">
    <source>
        <dbReference type="SAM" id="MobiDB-lite"/>
    </source>
</evidence>
<evidence type="ECO:0008006" key="4">
    <source>
        <dbReference type="Google" id="ProtNLM"/>
    </source>
</evidence>
<dbReference type="AlphaFoldDB" id="A0A365UD22"/>
<protein>
    <recommendedName>
        <fullName evidence="4">DUF883 domain-containing protein</fullName>
    </recommendedName>
</protein>
<dbReference type="PANTHER" id="PTHR35893">
    <property type="entry name" value="INNER MEMBRANE PROTEIN-RELATED"/>
    <property type="match status" value="1"/>
</dbReference>
<accession>A0A365UD22</accession>
<reference evidence="2 3" key="1">
    <citation type="submission" date="2018-07" db="EMBL/GenBank/DDBJ databases">
        <title>Rhodosalinus sp. strain E84T genomic sequence and assembly.</title>
        <authorList>
            <person name="Liu Z.-W."/>
            <person name="Lu D.-C."/>
        </authorList>
    </citation>
    <scope>NUCLEOTIDE SEQUENCE [LARGE SCALE GENOMIC DNA]</scope>
    <source>
        <strain evidence="2 3">E84</strain>
    </source>
</reference>
<proteinExistence type="predicted"/>
<evidence type="ECO:0000313" key="2">
    <source>
        <dbReference type="EMBL" id="RBI87428.1"/>
    </source>
</evidence>
<dbReference type="EMBL" id="QNTQ01000001">
    <property type="protein sequence ID" value="RBI87428.1"/>
    <property type="molecule type" value="Genomic_DNA"/>
</dbReference>
<comment type="caution">
    <text evidence="2">The sequence shown here is derived from an EMBL/GenBank/DDBJ whole genome shotgun (WGS) entry which is preliminary data.</text>
</comment>
<feature type="region of interest" description="Disordered" evidence="1">
    <location>
        <begin position="116"/>
        <end position="138"/>
    </location>
</feature>
<evidence type="ECO:0000313" key="3">
    <source>
        <dbReference type="Proteomes" id="UP000253370"/>
    </source>
</evidence>
<dbReference type="GO" id="GO:0043022">
    <property type="term" value="F:ribosome binding"/>
    <property type="evidence" value="ECO:0007669"/>
    <property type="project" value="InterPro"/>
</dbReference>
<keyword evidence="3" id="KW-1185">Reference proteome</keyword>
<name>A0A365UD22_9RHOB</name>
<dbReference type="InterPro" id="IPR010279">
    <property type="entry name" value="YqjD/ElaB"/>
</dbReference>
<dbReference type="PANTHER" id="PTHR35893:SF3">
    <property type="entry name" value="INNER MEMBRANE PROTEIN"/>
    <property type="match status" value="1"/>
</dbReference>
<gene>
    <name evidence="2" type="ORF">DRV85_00380</name>
</gene>
<dbReference type="Proteomes" id="UP000253370">
    <property type="component" value="Unassembled WGS sequence"/>
</dbReference>
<organism evidence="2 3">
    <name type="scientific">Rhodosalinus halophilus</name>
    <dbReference type="NCBI Taxonomy" id="2259333"/>
    <lineage>
        <taxon>Bacteria</taxon>
        <taxon>Pseudomonadati</taxon>
        <taxon>Pseudomonadota</taxon>
        <taxon>Alphaproteobacteria</taxon>
        <taxon>Rhodobacterales</taxon>
        <taxon>Paracoccaceae</taxon>
        <taxon>Rhodosalinus</taxon>
    </lineage>
</organism>
<sequence length="231" mass="25792">MGSRGLCWGHLTAPVPNHGQRLNHAPSVCRCDENFLRWTSCSRLQAASGGAAGRCRIRRAKDSRRPWAPRIPGERRRRARFVPPGPYQYPVIPVSPFSPASWMLDATASRRPCLRDGRREHGTRRTSAMTEQTERPGRDDLDRQFQLVRDDLATLTRLLREVGEAEAGEKRDAVLAEAAALLEKSRSALDEGRARARHATASVEDHIREKPVQSALIALGVGFLVGMMSRR</sequence>